<dbReference type="Proteomes" id="UP001525968">
    <property type="component" value="Unassembled WGS sequence"/>
</dbReference>
<dbReference type="GO" id="GO:0016787">
    <property type="term" value="F:hydrolase activity"/>
    <property type="evidence" value="ECO:0007669"/>
    <property type="project" value="UniProtKB-KW"/>
</dbReference>
<keyword evidence="8" id="KW-1185">Reference proteome</keyword>
<evidence type="ECO:0000256" key="4">
    <source>
        <dbReference type="ARBA" id="ARBA00023186"/>
    </source>
</evidence>
<evidence type="ECO:0000256" key="5">
    <source>
        <dbReference type="HAMAP-Rule" id="MF_00679"/>
    </source>
</evidence>
<proteinExistence type="inferred from homology"/>
<keyword evidence="3 5" id="KW-0067">ATP-binding</keyword>
<comment type="similarity">
    <text evidence="1 5 6">Belongs to the heat shock protein 70 family.</text>
</comment>
<keyword evidence="7" id="KW-0378">Hydrolase</keyword>
<keyword evidence="2 5" id="KW-0547">Nucleotide-binding</keyword>
<dbReference type="InterPro" id="IPR010236">
    <property type="entry name" value="ISC_FeS_clus_asmbl_HscA"/>
</dbReference>
<dbReference type="Gene3D" id="3.90.640.10">
    <property type="entry name" value="Actin, Chain A, domain 4"/>
    <property type="match status" value="1"/>
</dbReference>
<dbReference type="SUPFAM" id="SSF100934">
    <property type="entry name" value="Heat shock protein 70kD (HSP70), C-terminal subdomain"/>
    <property type="match status" value="1"/>
</dbReference>
<dbReference type="InterPro" id="IPR013126">
    <property type="entry name" value="Hsp_70_fam"/>
</dbReference>
<gene>
    <name evidence="5 7" type="primary">hscA</name>
    <name evidence="7" type="ORF">N0K08_20215</name>
</gene>
<dbReference type="HAMAP" id="MF_00679">
    <property type="entry name" value="HscA"/>
    <property type="match status" value="1"/>
</dbReference>
<dbReference type="RefSeq" id="WP_261502206.1">
    <property type="nucleotide sequence ID" value="NZ_JAODYH010000014.1"/>
</dbReference>
<dbReference type="Gene3D" id="1.20.1270.10">
    <property type="match status" value="1"/>
</dbReference>
<evidence type="ECO:0000313" key="8">
    <source>
        <dbReference type="Proteomes" id="UP001525968"/>
    </source>
</evidence>
<dbReference type="PROSITE" id="PS01036">
    <property type="entry name" value="HSP70_3"/>
    <property type="match status" value="1"/>
</dbReference>
<dbReference type="InterPro" id="IPR029047">
    <property type="entry name" value="HSP70_peptide-bd_sf"/>
</dbReference>
<dbReference type="PRINTS" id="PR00301">
    <property type="entry name" value="HEATSHOCK70"/>
</dbReference>
<dbReference type="NCBIfam" id="TIGR01991">
    <property type="entry name" value="HscA"/>
    <property type="match status" value="1"/>
</dbReference>
<dbReference type="Gene3D" id="2.60.34.10">
    <property type="entry name" value="Substrate Binding Domain Of DNAk, Chain A, domain 1"/>
    <property type="match status" value="1"/>
</dbReference>
<evidence type="ECO:0000313" key="7">
    <source>
        <dbReference type="EMBL" id="MCT9812960.1"/>
    </source>
</evidence>
<evidence type="ECO:0000256" key="6">
    <source>
        <dbReference type="RuleBase" id="RU003322"/>
    </source>
</evidence>
<comment type="function">
    <text evidence="5">Chaperone involved in the maturation of iron-sulfur cluster-containing proteins. Has a low intrinsic ATPase activity which is markedly stimulated by HscB.</text>
</comment>
<dbReference type="PANTHER" id="PTHR19375">
    <property type="entry name" value="HEAT SHOCK PROTEIN 70KDA"/>
    <property type="match status" value="1"/>
</dbReference>
<dbReference type="PROSITE" id="PS00329">
    <property type="entry name" value="HSP70_2"/>
    <property type="match status" value="1"/>
</dbReference>
<dbReference type="Pfam" id="PF00012">
    <property type="entry name" value="HSP70"/>
    <property type="match status" value="1"/>
</dbReference>
<protein>
    <recommendedName>
        <fullName evidence="5">Chaperone protein HscA homolog</fullName>
    </recommendedName>
</protein>
<dbReference type="InterPro" id="IPR018181">
    <property type="entry name" value="Heat_shock_70_CS"/>
</dbReference>
<dbReference type="InterPro" id="IPR029048">
    <property type="entry name" value="HSP70_C_sf"/>
</dbReference>
<reference evidence="7 8" key="1">
    <citation type="submission" date="2022-09" db="EMBL/GenBank/DDBJ databases">
        <title>Draft genome of isolate Be4.</title>
        <authorList>
            <person name="Sanchez-Castro I."/>
            <person name="Martinez-Rodriguez P."/>
            <person name="Descostes M."/>
            <person name="Merroun M."/>
        </authorList>
    </citation>
    <scope>NUCLEOTIDE SEQUENCE [LARGE SCALE GENOMIC DNA]</scope>
    <source>
        <strain evidence="7 8">Be4</strain>
    </source>
</reference>
<dbReference type="EMBL" id="JAODYH010000014">
    <property type="protein sequence ID" value="MCT9812960.1"/>
    <property type="molecule type" value="Genomic_DNA"/>
</dbReference>
<keyword evidence="4 5" id="KW-0143">Chaperone</keyword>
<evidence type="ECO:0000256" key="2">
    <source>
        <dbReference type="ARBA" id="ARBA00022741"/>
    </source>
</evidence>
<accession>A0ABT2PRP1</accession>
<comment type="caution">
    <text evidence="7">The sequence shown here is derived from an EMBL/GenBank/DDBJ whole genome shotgun (WGS) entry which is preliminary data.</text>
</comment>
<evidence type="ECO:0000256" key="3">
    <source>
        <dbReference type="ARBA" id="ARBA00022840"/>
    </source>
</evidence>
<dbReference type="SUPFAM" id="SSF100920">
    <property type="entry name" value="Heat shock protein 70kD (HSP70), peptide-binding domain"/>
    <property type="match status" value="1"/>
</dbReference>
<dbReference type="NCBIfam" id="NF003520">
    <property type="entry name" value="PRK05183.1"/>
    <property type="match status" value="1"/>
</dbReference>
<sequence length="622" mass="65829">MALLQISEPGQSPDPHQRRIAVGIDLGTTHSLVASVRNGVAECLPDDQGRVLLPSIVNYAEQGRRLIGYDAVAAQTSDPQNTIVSVKRFMGRGLKDVADAEHLPYVFVQQPEQGSMVSLQTRAGAKTPVEISAEILATLRFRAEDSFDDELYGAVITVPAYFDDAQRQATKDAAQLAGINLLRLINEPTAAAIAYGLDNASEGVYAVYDLGGGTFDISILRLTQGVFEVIATGGDSALGGDDYDVALAQWVLEQTAAQVATAEDKAAVRLAARRCKEALTDAESATFRAELSTGAVERAVTRAEFYAATQALTARSLAAVRRALRDADLAKDEVQGVVMVGGSTRMPQVQQAVGEFFGQTPLTNLDPDEVVALGAAIQANQLAGNSSADDLLLLDVIPLSLGVETMGGLVERIVARNETIPTARAQDFTTYVDGQTALAIHVVQGERDLVADCRSLARFELRGIPPMAAGAARIRVTFTVDADGLLSVGAKEQLSGVEAHIDVKPSYGLSDEQIARMLQEGFATAAEDMKARALVEARVDADRMLIATQSALDADGDLLTAAERATIDGLMAALREQQTSTDPAVVEAATQALAKGTEAFAAQRMNRGIVQALAGKNVHSIS</sequence>
<dbReference type="InterPro" id="IPR043129">
    <property type="entry name" value="ATPase_NBD"/>
</dbReference>
<dbReference type="PROSITE" id="PS00297">
    <property type="entry name" value="HSP70_1"/>
    <property type="match status" value="1"/>
</dbReference>
<dbReference type="SUPFAM" id="SSF53067">
    <property type="entry name" value="Actin-like ATPase domain"/>
    <property type="match status" value="2"/>
</dbReference>
<name>A0ABT2PRP1_9BURK</name>
<evidence type="ECO:0000256" key="1">
    <source>
        <dbReference type="ARBA" id="ARBA00007381"/>
    </source>
</evidence>
<dbReference type="Gene3D" id="3.30.420.40">
    <property type="match status" value="2"/>
</dbReference>
<organism evidence="7 8">
    <name type="scientific">Acidovorax bellezanensis</name>
    <dbReference type="NCBI Taxonomy" id="2976702"/>
    <lineage>
        <taxon>Bacteria</taxon>
        <taxon>Pseudomonadati</taxon>
        <taxon>Pseudomonadota</taxon>
        <taxon>Betaproteobacteria</taxon>
        <taxon>Burkholderiales</taxon>
        <taxon>Comamonadaceae</taxon>
        <taxon>Acidovorax</taxon>
    </lineage>
</organism>